<evidence type="ECO:0000313" key="2">
    <source>
        <dbReference type="EMBL" id="ADI18026.1"/>
    </source>
</evidence>
<proteinExistence type="predicted"/>
<dbReference type="EMBL" id="GU474879">
    <property type="protein sequence ID" value="ADI18026.1"/>
    <property type="molecule type" value="Genomic_DNA"/>
</dbReference>
<accession>E0XUD5</accession>
<reference evidence="2" key="1">
    <citation type="journal article" date="2011" name="Environ. Microbiol.">
        <title>Time-series analyses of Monterey Bay coastal microbial picoplankton using a 'genome proxy' microarray.</title>
        <authorList>
            <person name="Rich V.I."/>
            <person name="Pham V.D."/>
            <person name="Eppley J."/>
            <person name="Shi Y."/>
            <person name="DeLong E.F."/>
        </authorList>
    </citation>
    <scope>NUCLEOTIDE SEQUENCE</scope>
</reference>
<sequence>MMEKISLKNFRLFFMVFALSISASITFSSPGDGWGLFVDICQIKAVNENTGTEYRQSKVFGDQIDYQFALGKSFSFLLFVTEKMNEGALPFNKKYEFYKAGIMGAELRFWLGLLFVGVHG</sequence>
<dbReference type="AlphaFoldDB" id="E0XUD5"/>
<organism evidence="2">
    <name type="scientific">uncultured delta proteobacterium HF0200_19J16</name>
    <dbReference type="NCBI Taxonomy" id="710831"/>
    <lineage>
        <taxon>Bacteria</taxon>
        <taxon>Deltaproteobacteria</taxon>
        <taxon>environmental samples</taxon>
    </lineage>
</organism>
<feature type="signal peptide" evidence="1">
    <location>
        <begin position="1"/>
        <end position="23"/>
    </location>
</feature>
<keyword evidence="1" id="KW-0732">Signal</keyword>
<feature type="chain" id="PRO_5003143015" evidence="1">
    <location>
        <begin position="24"/>
        <end position="120"/>
    </location>
</feature>
<protein>
    <submittedName>
        <fullName evidence="2">Uncharacterized protein</fullName>
    </submittedName>
</protein>
<evidence type="ECO:0000256" key="1">
    <source>
        <dbReference type="SAM" id="SignalP"/>
    </source>
</evidence>
<name>E0XUD5_9DELT</name>